<accession>A0A0E0HG98</accession>
<reference evidence="2" key="1">
    <citation type="submission" date="2015-04" db="UniProtKB">
        <authorList>
            <consortium name="EnsemblPlants"/>
        </authorList>
    </citation>
    <scope>IDENTIFICATION</scope>
    <source>
        <strain evidence="2">SL10</strain>
    </source>
</reference>
<sequence length="81" mass="9022">MPGRSCGSSCTQRSPTWMHRRSSCGRRPAAGQPSSSSPAPPRLQCLQTCTPASRISLRRRSSESWRQVLRRPVTISRRSTP</sequence>
<reference evidence="2" key="2">
    <citation type="submission" date="2018-04" db="EMBL/GenBank/DDBJ databases">
        <title>OnivRS2 (Oryza nivara Reference Sequence Version 2).</title>
        <authorList>
            <person name="Zhang J."/>
            <person name="Kudrna D."/>
            <person name="Lee S."/>
            <person name="Talag J."/>
            <person name="Rajasekar S."/>
            <person name="Welchert J."/>
            <person name="Hsing Y.-I."/>
            <person name="Wing R.A."/>
        </authorList>
    </citation>
    <scope>NUCLEOTIDE SEQUENCE [LARGE SCALE GENOMIC DNA]</scope>
    <source>
        <strain evidence="2">SL10</strain>
    </source>
</reference>
<organism evidence="2">
    <name type="scientific">Oryza nivara</name>
    <name type="common">Indian wild rice</name>
    <name type="synonym">Oryza sativa f. spontanea</name>
    <dbReference type="NCBI Taxonomy" id="4536"/>
    <lineage>
        <taxon>Eukaryota</taxon>
        <taxon>Viridiplantae</taxon>
        <taxon>Streptophyta</taxon>
        <taxon>Embryophyta</taxon>
        <taxon>Tracheophyta</taxon>
        <taxon>Spermatophyta</taxon>
        <taxon>Magnoliopsida</taxon>
        <taxon>Liliopsida</taxon>
        <taxon>Poales</taxon>
        <taxon>Poaceae</taxon>
        <taxon>BOP clade</taxon>
        <taxon>Oryzoideae</taxon>
        <taxon>Oryzeae</taxon>
        <taxon>Oryzinae</taxon>
        <taxon>Oryza</taxon>
    </lineage>
</organism>
<feature type="compositionally biased region" description="Polar residues" evidence="1">
    <location>
        <begin position="1"/>
        <end position="15"/>
    </location>
</feature>
<dbReference type="EnsemblPlants" id="ONIVA05G21960.2">
    <property type="protein sequence ID" value="ONIVA05G21960.2"/>
    <property type="gene ID" value="ONIVA05G21960"/>
</dbReference>
<dbReference type="Proteomes" id="UP000006591">
    <property type="component" value="Chromosome 5"/>
</dbReference>
<keyword evidence="3" id="KW-1185">Reference proteome</keyword>
<dbReference type="Gramene" id="ONIVA05G21960.2">
    <property type="protein sequence ID" value="ONIVA05G21960.2"/>
    <property type="gene ID" value="ONIVA05G21960"/>
</dbReference>
<evidence type="ECO:0000313" key="2">
    <source>
        <dbReference type="EnsemblPlants" id="ONIVA05G21960.2"/>
    </source>
</evidence>
<evidence type="ECO:0000313" key="3">
    <source>
        <dbReference type="Proteomes" id="UP000006591"/>
    </source>
</evidence>
<proteinExistence type="predicted"/>
<name>A0A0E0HG98_ORYNI</name>
<evidence type="ECO:0000256" key="1">
    <source>
        <dbReference type="SAM" id="MobiDB-lite"/>
    </source>
</evidence>
<feature type="region of interest" description="Disordered" evidence="1">
    <location>
        <begin position="1"/>
        <end position="45"/>
    </location>
</feature>
<protein>
    <submittedName>
        <fullName evidence="2">Uncharacterized protein</fullName>
    </submittedName>
</protein>
<dbReference type="HOGENOM" id="CLU_2577942_0_0_1"/>
<dbReference type="AlphaFoldDB" id="A0A0E0HG98"/>
<feature type="compositionally biased region" description="Low complexity" evidence="1">
    <location>
        <begin position="26"/>
        <end position="37"/>
    </location>
</feature>